<evidence type="ECO:0000313" key="3">
    <source>
        <dbReference type="EMBL" id="PKU24864.1"/>
    </source>
</evidence>
<dbReference type="InterPro" id="IPR050563">
    <property type="entry name" value="4-hydroxybenzoyl-CoA_TE"/>
</dbReference>
<dbReference type="PANTHER" id="PTHR31793:SF27">
    <property type="entry name" value="NOVEL THIOESTERASE SUPERFAMILY DOMAIN AND SAPOSIN A-TYPE DOMAIN CONTAINING PROTEIN (0610012H03RIK)"/>
    <property type="match status" value="1"/>
</dbReference>
<dbReference type="GO" id="GO:0047617">
    <property type="term" value="F:fatty acyl-CoA hydrolase activity"/>
    <property type="evidence" value="ECO:0007669"/>
    <property type="project" value="TreeGrafter"/>
</dbReference>
<dbReference type="EMBL" id="PIUM01000008">
    <property type="protein sequence ID" value="PKU24864.1"/>
    <property type="molecule type" value="Genomic_DNA"/>
</dbReference>
<dbReference type="OrthoDB" id="9799036at2"/>
<accession>A0A2N3PWS2</accession>
<dbReference type="Pfam" id="PF13279">
    <property type="entry name" value="4HBT_2"/>
    <property type="match status" value="1"/>
</dbReference>
<dbReference type="Gene3D" id="3.10.129.10">
    <property type="entry name" value="Hotdog Thioesterase"/>
    <property type="match status" value="1"/>
</dbReference>
<organism evidence="3 4">
    <name type="scientific">Telmatospirillum siberiense</name>
    <dbReference type="NCBI Taxonomy" id="382514"/>
    <lineage>
        <taxon>Bacteria</taxon>
        <taxon>Pseudomonadati</taxon>
        <taxon>Pseudomonadota</taxon>
        <taxon>Alphaproteobacteria</taxon>
        <taxon>Rhodospirillales</taxon>
        <taxon>Rhodospirillaceae</taxon>
        <taxon>Telmatospirillum</taxon>
    </lineage>
</organism>
<dbReference type="SUPFAM" id="SSF54637">
    <property type="entry name" value="Thioesterase/thiol ester dehydrase-isomerase"/>
    <property type="match status" value="1"/>
</dbReference>
<reference evidence="4" key="1">
    <citation type="submission" date="2017-12" db="EMBL/GenBank/DDBJ databases">
        <title>Draft genome sequence of Telmatospirillum siberiense 26-4b1T, an acidotolerant peatland alphaproteobacterium potentially involved in sulfur cycling.</title>
        <authorList>
            <person name="Hausmann B."/>
            <person name="Pjevac P."/>
            <person name="Schreck K."/>
            <person name="Herbold C.W."/>
            <person name="Daims H."/>
            <person name="Wagner M."/>
            <person name="Pester M."/>
            <person name="Loy A."/>
        </authorList>
    </citation>
    <scope>NUCLEOTIDE SEQUENCE [LARGE SCALE GENOMIC DNA]</scope>
    <source>
        <strain evidence="4">26-4b1</strain>
    </source>
</reference>
<protein>
    <submittedName>
        <fullName evidence="3">Thioesterase</fullName>
    </submittedName>
</protein>
<dbReference type="AlphaFoldDB" id="A0A2N3PWS2"/>
<evidence type="ECO:0000313" key="4">
    <source>
        <dbReference type="Proteomes" id="UP000233293"/>
    </source>
</evidence>
<keyword evidence="2" id="KW-0378">Hydrolase</keyword>
<gene>
    <name evidence="3" type="ORF">CWS72_09825</name>
</gene>
<comment type="caution">
    <text evidence="3">The sequence shown here is derived from an EMBL/GenBank/DDBJ whole genome shotgun (WGS) entry which is preliminary data.</text>
</comment>
<evidence type="ECO:0000256" key="1">
    <source>
        <dbReference type="ARBA" id="ARBA00005953"/>
    </source>
</evidence>
<evidence type="ECO:0000256" key="2">
    <source>
        <dbReference type="ARBA" id="ARBA00022801"/>
    </source>
</evidence>
<dbReference type="PANTHER" id="PTHR31793">
    <property type="entry name" value="4-HYDROXYBENZOYL-COA THIOESTERASE FAMILY MEMBER"/>
    <property type="match status" value="1"/>
</dbReference>
<dbReference type="CDD" id="cd00586">
    <property type="entry name" value="4HBT"/>
    <property type="match status" value="1"/>
</dbReference>
<dbReference type="RefSeq" id="WP_101250407.1">
    <property type="nucleotide sequence ID" value="NZ_PIUM01000008.1"/>
</dbReference>
<proteinExistence type="inferred from homology"/>
<comment type="similarity">
    <text evidence="1">Belongs to the 4-hydroxybenzoyl-CoA thioesterase family.</text>
</comment>
<name>A0A2N3PWS2_9PROT</name>
<dbReference type="Proteomes" id="UP000233293">
    <property type="component" value="Unassembled WGS sequence"/>
</dbReference>
<sequence length="147" mass="15863">MPIPDPTDRRLYPLWSRDVLRYGDTDRQGHVNNAVFATFCESGRTAFLCDPAAPVAAAGNSFVIARLVLDFRAEILWPGEVDIGTGVLSLGRSSFTLGQGLYVGERCVATAQTVMVLIDDATRRSTPLPEALRAGLAFRAVPGFPVP</sequence>
<dbReference type="InterPro" id="IPR029069">
    <property type="entry name" value="HotDog_dom_sf"/>
</dbReference>
<keyword evidence="4" id="KW-1185">Reference proteome</keyword>